<evidence type="ECO:0000313" key="1">
    <source>
        <dbReference type="EMBL" id="KIO02918.1"/>
    </source>
</evidence>
<dbReference type="EMBL" id="KN831979">
    <property type="protein sequence ID" value="KIO02918.1"/>
    <property type="molecule type" value="Genomic_DNA"/>
</dbReference>
<dbReference type="Pfam" id="PF18758">
    <property type="entry name" value="KDZ"/>
    <property type="match status" value="1"/>
</dbReference>
<evidence type="ECO:0008006" key="3">
    <source>
        <dbReference type="Google" id="ProtNLM"/>
    </source>
</evidence>
<keyword evidence="2" id="KW-1185">Reference proteome</keyword>
<organism evidence="1 2">
    <name type="scientific">Pisolithus tinctorius Marx 270</name>
    <dbReference type="NCBI Taxonomy" id="870435"/>
    <lineage>
        <taxon>Eukaryota</taxon>
        <taxon>Fungi</taxon>
        <taxon>Dikarya</taxon>
        <taxon>Basidiomycota</taxon>
        <taxon>Agaricomycotina</taxon>
        <taxon>Agaricomycetes</taxon>
        <taxon>Agaricomycetidae</taxon>
        <taxon>Boletales</taxon>
        <taxon>Sclerodermatineae</taxon>
        <taxon>Pisolithaceae</taxon>
        <taxon>Pisolithus</taxon>
    </lineage>
</organism>
<reference evidence="2" key="2">
    <citation type="submission" date="2015-01" db="EMBL/GenBank/DDBJ databases">
        <title>Evolutionary Origins and Diversification of the Mycorrhizal Mutualists.</title>
        <authorList>
            <consortium name="DOE Joint Genome Institute"/>
            <consortium name="Mycorrhizal Genomics Consortium"/>
            <person name="Kohler A."/>
            <person name="Kuo A."/>
            <person name="Nagy L.G."/>
            <person name="Floudas D."/>
            <person name="Copeland A."/>
            <person name="Barry K.W."/>
            <person name="Cichocki N."/>
            <person name="Veneault-Fourrey C."/>
            <person name="LaButti K."/>
            <person name="Lindquist E.A."/>
            <person name="Lipzen A."/>
            <person name="Lundell T."/>
            <person name="Morin E."/>
            <person name="Murat C."/>
            <person name="Riley R."/>
            <person name="Ohm R."/>
            <person name="Sun H."/>
            <person name="Tunlid A."/>
            <person name="Henrissat B."/>
            <person name="Grigoriev I.V."/>
            <person name="Hibbett D.S."/>
            <person name="Martin F."/>
        </authorList>
    </citation>
    <scope>NUCLEOTIDE SEQUENCE [LARGE SCALE GENOMIC DNA]</scope>
    <source>
        <strain evidence="2">Marx 270</strain>
    </source>
</reference>
<dbReference type="PANTHER" id="PTHR33096">
    <property type="entry name" value="CXC2 DOMAIN-CONTAINING PROTEIN"/>
    <property type="match status" value="1"/>
</dbReference>
<protein>
    <recommendedName>
        <fullName evidence="3">CxC1-like cysteine cluster associated with KDZ transposases domain-containing protein</fullName>
    </recommendedName>
</protein>
<dbReference type="HOGENOM" id="CLU_013084_3_1_1"/>
<dbReference type="InterPro" id="IPR040521">
    <property type="entry name" value="KDZ"/>
</dbReference>
<proteinExistence type="predicted"/>
<reference evidence="1 2" key="1">
    <citation type="submission" date="2014-04" db="EMBL/GenBank/DDBJ databases">
        <authorList>
            <consortium name="DOE Joint Genome Institute"/>
            <person name="Kuo A."/>
            <person name="Kohler A."/>
            <person name="Costa M.D."/>
            <person name="Nagy L.G."/>
            <person name="Floudas D."/>
            <person name="Copeland A."/>
            <person name="Barry K.W."/>
            <person name="Cichocki N."/>
            <person name="Veneault-Fourrey C."/>
            <person name="LaButti K."/>
            <person name="Lindquist E.A."/>
            <person name="Lipzen A."/>
            <person name="Lundell T."/>
            <person name="Morin E."/>
            <person name="Murat C."/>
            <person name="Sun H."/>
            <person name="Tunlid A."/>
            <person name="Henrissat B."/>
            <person name="Grigoriev I.V."/>
            <person name="Hibbett D.S."/>
            <person name="Martin F."/>
            <person name="Nordberg H.P."/>
            <person name="Cantor M.N."/>
            <person name="Hua S.X."/>
        </authorList>
    </citation>
    <scope>NUCLEOTIDE SEQUENCE [LARGE SCALE GENOMIC DNA]</scope>
    <source>
        <strain evidence="1 2">Marx 270</strain>
    </source>
</reference>
<sequence>MVLDGTEPLDVSHAGGEFQELTSGLLGEFWKSASQKIGGKRPDYRTFRDRTAKRTAAFNVQMGAMVEAYMAWSLIRKGASGRGFFDSDERRTREEQQRSDGIDTRLLSVLVLDVFCTEKTSITVGPTDRYLTSALVHHGLIPCSPITPKVAITVQALDLYHTVRQRCPHLSIQGYVKSLCDIHGVPFHNHRSRQFSIVLDIYLQILALVSNLVHQALQCDQPDWRLKHGCPSCTYELQDEPTMRFKMLFAQDGNDSLKRVATRVLDSNLDDASPLTPSHPMLEGAFHHEQYLTRDFVEKFASRRQTGHSIVAEDGDGNLCAERWKNMKDSATQKMWSVFDETGVFIAVCRHGFCLLIADMVQSGKQSKYALAVTSKLLDAFASSVLGEHARSLNYMSLVNAFHGHAHNRLCQLDNLTTYVKGLRLEDLEGCERAFSKSNALAPSTRYVL</sequence>
<dbReference type="Proteomes" id="UP000054217">
    <property type="component" value="Unassembled WGS sequence"/>
</dbReference>
<dbReference type="AlphaFoldDB" id="A0A0C3J1I3"/>
<dbReference type="InParanoid" id="A0A0C3J1I3"/>
<dbReference type="PANTHER" id="PTHR33096:SF1">
    <property type="entry name" value="CXC1-LIKE CYSTEINE CLUSTER ASSOCIATED WITH KDZ TRANSPOSASES DOMAIN-CONTAINING PROTEIN"/>
    <property type="match status" value="1"/>
</dbReference>
<dbReference type="OrthoDB" id="3246730at2759"/>
<evidence type="ECO:0000313" key="2">
    <source>
        <dbReference type="Proteomes" id="UP000054217"/>
    </source>
</evidence>
<accession>A0A0C3J1I3</accession>
<name>A0A0C3J1I3_PISTI</name>
<gene>
    <name evidence="1" type="ORF">M404DRAFT_27534</name>
</gene>